<evidence type="ECO:0008006" key="4">
    <source>
        <dbReference type="Google" id="ProtNLM"/>
    </source>
</evidence>
<sequence>MFRLSAVAVSLACLTPTTWAQASEYTIQWWGDYHCGYNGDTGQQLTDGNPWNKTYTGSSLCAWFYGFEGTNDPDNYHSVGFGSEYFGSFQLTFTGPGPNGQLHPAVFTDDYCQEGLPEPEAAFTLNAGTLGTIDTPGCYTLPGKPAIQGYSVTQDGA</sequence>
<protein>
    <recommendedName>
        <fullName evidence="4">Secreted protein</fullName>
    </recommendedName>
</protein>
<accession>A0A6A6CUD6</accession>
<feature type="signal peptide" evidence="1">
    <location>
        <begin position="1"/>
        <end position="20"/>
    </location>
</feature>
<keyword evidence="3" id="KW-1185">Reference proteome</keyword>
<name>A0A6A6CUD6_ZASCE</name>
<evidence type="ECO:0000256" key="1">
    <source>
        <dbReference type="SAM" id="SignalP"/>
    </source>
</evidence>
<proteinExistence type="predicted"/>
<dbReference type="EMBL" id="ML993588">
    <property type="protein sequence ID" value="KAF2169432.1"/>
    <property type="molecule type" value="Genomic_DNA"/>
</dbReference>
<dbReference type="Proteomes" id="UP000799537">
    <property type="component" value="Unassembled WGS sequence"/>
</dbReference>
<gene>
    <name evidence="2" type="ORF">M409DRAFT_20651</name>
</gene>
<reference evidence="2" key="1">
    <citation type="journal article" date="2020" name="Stud. Mycol.">
        <title>101 Dothideomycetes genomes: a test case for predicting lifestyles and emergence of pathogens.</title>
        <authorList>
            <person name="Haridas S."/>
            <person name="Albert R."/>
            <person name="Binder M."/>
            <person name="Bloem J."/>
            <person name="Labutti K."/>
            <person name="Salamov A."/>
            <person name="Andreopoulos B."/>
            <person name="Baker S."/>
            <person name="Barry K."/>
            <person name="Bills G."/>
            <person name="Bluhm B."/>
            <person name="Cannon C."/>
            <person name="Castanera R."/>
            <person name="Culley D."/>
            <person name="Daum C."/>
            <person name="Ezra D."/>
            <person name="Gonzalez J."/>
            <person name="Henrissat B."/>
            <person name="Kuo A."/>
            <person name="Liang C."/>
            <person name="Lipzen A."/>
            <person name="Lutzoni F."/>
            <person name="Magnuson J."/>
            <person name="Mondo S."/>
            <person name="Nolan M."/>
            <person name="Ohm R."/>
            <person name="Pangilinan J."/>
            <person name="Park H.-J."/>
            <person name="Ramirez L."/>
            <person name="Alfaro M."/>
            <person name="Sun H."/>
            <person name="Tritt A."/>
            <person name="Yoshinaga Y."/>
            <person name="Zwiers L.-H."/>
            <person name="Turgeon B."/>
            <person name="Goodwin S."/>
            <person name="Spatafora J."/>
            <person name="Crous P."/>
            <person name="Grigoriev I."/>
        </authorList>
    </citation>
    <scope>NUCLEOTIDE SEQUENCE</scope>
    <source>
        <strain evidence="2">ATCC 36951</strain>
    </source>
</reference>
<evidence type="ECO:0000313" key="3">
    <source>
        <dbReference type="Proteomes" id="UP000799537"/>
    </source>
</evidence>
<feature type="chain" id="PRO_5025599926" description="Secreted protein" evidence="1">
    <location>
        <begin position="21"/>
        <end position="157"/>
    </location>
</feature>
<keyword evidence="1" id="KW-0732">Signal</keyword>
<evidence type="ECO:0000313" key="2">
    <source>
        <dbReference type="EMBL" id="KAF2169432.1"/>
    </source>
</evidence>
<dbReference type="RefSeq" id="XP_033670321.1">
    <property type="nucleotide sequence ID" value="XM_033805484.1"/>
</dbReference>
<dbReference type="GeneID" id="54558756"/>
<dbReference type="AlphaFoldDB" id="A0A6A6CUD6"/>
<organism evidence="2 3">
    <name type="scientific">Zasmidium cellare ATCC 36951</name>
    <dbReference type="NCBI Taxonomy" id="1080233"/>
    <lineage>
        <taxon>Eukaryota</taxon>
        <taxon>Fungi</taxon>
        <taxon>Dikarya</taxon>
        <taxon>Ascomycota</taxon>
        <taxon>Pezizomycotina</taxon>
        <taxon>Dothideomycetes</taxon>
        <taxon>Dothideomycetidae</taxon>
        <taxon>Mycosphaerellales</taxon>
        <taxon>Mycosphaerellaceae</taxon>
        <taxon>Zasmidium</taxon>
    </lineage>
</organism>